<gene>
    <name evidence="2" type="ORF">PDE001_LOCUS4087</name>
</gene>
<protein>
    <submittedName>
        <fullName evidence="2">Uncharacterized protein</fullName>
    </submittedName>
</protein>
<keyword evidence="3" id="KW-1185">Reference proteome</keyword>
<dbReference type="AlphaFoldDB" id="A0AAV0U036"/>
<reference evidence="2" key="1">
    <citation type="submission" date="2022-12" db="EMBL/GenBank/DDBJ databases">
        <authorList>
            <person name="Webb A."/>
        </authorList>
    </citation>
    <scope>NUCLEOTIDE SEQUENCE</scope>
    <source>
        <strain evidence="2">Pd1</strain>
    </source>
</reference>
<comment type="caution">
    <text evidence="2">The sequence shown here is derived from an EMBL/GenBank/DDBJ whole genome shotgun (WGS) entry which is preliminary data.</text>
</comment>
<evidence type="ECO:0000313" key="3">
    <source>
        <dbReference type="Proteomes" id="UP001162029"/>
    </source>
</evidence>
<keyword evidence="1" id="KW-0812">Transmembrane</keyword>
<sequence>MTFQTPTLALALPQTRPRGLNSASLAAKEYASLRRRRVIAGVVLAALCLCVVLFFLCLFIRLPTYEVFAQPSLHNTLFPEMEQQQVLRRKTIWPTNANTISRNV</sequence>
<feature type="transmembrane region" description="Helical" evidence="1">
    <location>
        <begin position="38"/>
        <end position="62"/>
    </location>
</feature>
<proteinExistence type="predicted"/>
<keyword evidence="1" id="KW-0472">Membrane</keyword>
<dbReference type="Proteomes" id="UP001162029">
    <property type="component" value="Unassembled WGS sequence"/>
</dbReference>
<evidence type="ECO:0000256" key="1">
    <source>
        <dbReference type="SAM" id="Phobius"/>
    </source>
</evidence>
<dbReference type="EMBL" id="CANTFM010000716">
    <property type="protein sequence ID" value="CAI5728718.1"/>
    <property type="molecule type" value="Genomic_DNA"/>
</dbReference>
<name>A0AAV0U036_9STRA</name>
<keyword evidence="1" id="KW-1133">Transmembrane helix</keyword>
<evidence type="ECO:0000313" key="2">
    <source>
        <dbReference type="EMBL" id="CAI5728718.1"/>
    </source>
</evidence>
<organism evidence="2 3">
    <name type="scientific">Peronospora destructor</name>
    <dbReference type="NCBI Taxonomy" id="86335"/>
    <lineage>
        <taxon>Eukaryota</taxon>
        <taxon>Sar</taxon>
        <taxon>Stramenopiles</taxon>
        <taxon>Oomycota</taxon>
        <taxon>Peronosporomycetes</taxon>
        <taxon>Peronosporales</taxon>
        <taxon>Peronosporaceae</taxon>
        <taxon>Peronospora</taxon>
    </lineage>
</organism>
<accession>A0AAV0U036</accession>